<evidence type="ECO:0000313" key="2">
    <source>
        <dbReference type="EMBL" id="MTH30849.1"/>
    </source>
</evidence>
<accession>A0A7K1GQR5</accession>
<dbReference type="OrthoDB" id="1491239at2"/>
<organism evidence="2 3">
    <name type="scientific">Myroides pelagicus</name>
    <dbReference type="NCBI Taxonomy" id="270914"/>
    <lineage>
        <taxon>Bacteria</taxon>
        <taxon>Pseudomonadati</taxon>
        <taxon>Bacteroidota</taxon>
        <taxon>Flavobacteriia</taxon>
        <taxon>Flavobacteriales</taxon>
        <taxon>Flavobacteriaceae</taxon>
        <taxon>Myroides</taxon>
    </lineage>
</organism>
<dbReference type="EMBL" id="WMJY01000044">
    <property type="protein sequence ID" value="MTH30849.1"/>
    <property type="molecule type" value="Genomic_DNA"/>
</dbReference>
<keyword evidence="1" id="KW-0732">Signal</keyword>
<dbReference type="Proteomes" id="UP000488936">
    <property type="component" value="Unassembled WGS sequence"/>
</dbReference>
<feature type="chain" id="PRO_5029542001" description="Outer membrane beta-barrel protein" evidence="1">
    <location>
        <begin position="20"/>
        <end position="422"/>
    </location>
</feature>
<dbReference type="SUPFAM" id="SSF56935">
    <property type="entry name" value="Porins"/>
    <property type="match status" value="1"/>
</dbReference>
<dbReference type="Gene3D" id="2.40.160.60">
    <property type="entry name" value="Outer membrane protein transport protein (OMPP1/FadL/TodX)"/>
    <property type="match status" value="1"/>
</dbReference>
<keyword evidence="3" id="KW-1185">Reference proteome</keyword>
<proteinExistence type="predicted"/>
<evidence type="ECO:0000256" key="1">
    <source>
        <dbReference type="SAM" id="SignalP"/>
    </source>
</evidence>
<name>A0A7K1GQR5_9FLAO</name>
<sequence length="422" mass="47017">MIKKILVGFSLVLATGAWAQQGTATPYSFYGIGDVKYGGTNGYKAMGGTSVYSDSIHLNLQNPASFGKLQSTTFSIGATAKFYNFKSNQQSDAVKRQTIDYIAIGLPIKSNKLGVTFGLQPQTNVGYKVTGLETNENSKTTTYSYNGNGGVNRVFIGTGYEVINNLRLGIDASYNFGNTTNDVSVWIKNTGNDVGLSTQTVEKRRVDYKGFSYRLSALYEGKVKKYDWQASVTYSPETKWNTDNLTKRQTWDIYNPGQMVDETTISDLDLKVINPQQMSLGAGFGKERKWFVAGQFTYIENSKLASSTNTTNKASFEDTKRYTIGGFYIPKYNSFTSYFNKIVYRAGFRYENTGLVLNNQAINDYAFTGGLGLPVKGYTNLNVGFEYGQRGTSSNGLIKENYFSVSVGFSLNDLWFKRRKYE</sequence>
<dbReference type="AlphaFoldDB" id="A0A7K1GQR5"/>
<gene>
    <name evidence="2" type="ORF">GJV77_13260</name>
</gene>
<protein>
    <recommendedName>
        <fullName evidence="4">Outer membrane beta-barrel protein</fullName>
    </recommendedName>
</protein>
<comment type="caution">
    <text evidence="2">The sequence shown here is derived from an EMBL/GenBank/DDBJ whole genome shotgun (WGS) entry which is preliminary data.</text>
</comment>
<reference evidence="2 3" key="1">
    <citation type="journal article" date="2006" name="Int. J. Syst. Evol. Microbiol.">
        <title>Myroides pelagicus sp. nov., isolated from seawater in Thailand.</title>
        <authorList>
            <person name="Yoon J."/>
            <person name="Maneerat S."/>
            <person name="Kawai F."/>
            <person name="Yokota A."/>
        </authorList>
    </citation>
    <scope>NUCLEOTIDE SEQUENCE [LARGE SCALE GENOMIC DNA]</scope>
    <source>
        <strain evidence="2 3">SM1T</strain>
    </source>
</reference>
<evidence type="ECO:0008006" key="4">
    <source>
        <dbReference type="Google" id="ProtNLM"/>
    </source>
</evidence>
<feature type="signal peptide" evidence="1">
    <location>
        <begin position="1"/>
        <end position="19"/>
    </location>
</feature>
<dbReference type="RefSeq" id="WP_155036821.1">
    <property type="nucleotide sequence ID" value="NZ_JBHTIG010000022.1"/>
</dbReference>
<evidence type="ECO:0000313" key="3">
    <source>
        <dbReference type="Proteomes" id="UP000488936"/>
    </source>
</evidence>